<dbReference type="Proteomes" id="UP000726170">
    <property type="component" value="Unassembled WGS sequence"/>
</dbReference>
<feature type="transmembrane region" description="Helical" evidence="6">
    <location>
        <begin position="6"/>
        <end position="26"/>
    </location>
</feature>
<evidence type="ECO:0000256" key="2">
    <source>
        <dbReference type="ARBA" id="ARBA00022475"/>
    </source>
</evidence>
<dbReference type="Pfam" id="PF04347">
    <property type="entry name" value="FliO"/>
    <property type="match status" value="1"/>
</dbReference>
<dbReference type="EMBL" id="JAHLQF010000001">
    <property type="protein sequence ID" value="MBU5483025.1"/>
    <property type="molecule type" value="Genomic_DNA"/>
</dbReference>
<keyword evidence="3 6" id="KW-0812">Transmembrane</keyword>
<evidence type="ECO:0000313" key="7">
    <source>
        <dbReference type="EMBL" id="MBU5483025.1"/>
    </source>
</evidence>
<organism evidence="7 8">
    <name type="scientific">Clostridium mobile</name>
    <dbReference type="NCBI Taxonomy" id="2841512"/>
    <lineage>
        <taxon>Bacteria</taxon>
        <taxon>Bacillati</taxon>
        <taxon>Bacillota</taxon>
        <taxon>Clostridia</taxon>
        <taxon>Eubacteriales</taxon>
        <taxon>Clostridiaceae</taxon>
        <taxon>Clostridium</taxon>
    </lineage>
</organism>
<evidence type="ECO:0000256" key="5">
    <source>
        <dbReference type="ARBA" id="ARBA00023136"/>
    </source>
</evidence>
<dbReference type="InterPro" id="IPR022781">
    <property type="entry name" value="Flagellar_biosynth_FliO"/>
</dbReference>
<protein>
    <submittedName>
        <fullName evidence="7">Flagellar biosynthetic protein FliO</fullName>
    </submittedName>
</protein>
<proteinExistence type="predicted"/>
<evidence type="ECO:0000256" key="3">
    <source>
        <dbReference type="ARBA" id="ARBA00022692"/>
    </source>
</evidence>
<keyword evidence="7" id="KW-0969">Cilium</keyword>
<keyword evidence="7" id="KW-0966">Cell projection</keyword>
<keyword evidence="2" id="KW-1003">Cell membrane</keyword>
<evidence type="ECO:0000256" key="1">
    <source>
        <dbReference type="ARBA" id="ARBA00004236"/>
    </source>
</evidence>
<keyword evidence="8" id="KW-1185">Reference proteome</keyword>
<sequence length="112" mass="12811">MNGDYQFIVTLLKILIFLPFILLLIYTSLKMGGDKLQNIQNGRYMKILDRLPLSKDNAILAVKIGDKGYIVSSSNGKVEILFPLEEDELKKLESSKVDINVLQKLRKKEEKL</sequence>
<keyword evidence="5 6" id="KW-0472">Membrane</keyword>
<keyword evidence="7" id="KW-0282">Flagellum</keyword>
<gene>
    <name evidence="7" type="ORF">KQI86_01720</name>
</gene>
<evidence type="ECO:0000256" key="6">
    <source>
        <dbReference type="SAM" id="Phobius"/>
    </source>
</evidence>
<evidence type="ECO:0000256" key="4">
    <source>
        <dbReference type="ARBA" id="ARBA00022989"/>
    </source>
</evidence>
<name>A0ABS6EEX1_9CLOT</name>
<accession>A0ABS6EEX1</accession>
<dbReference type="RefSeq" id="WP_216437430.1">
    <property type="nucleotide sequence ID" value="NZ_JAHLQF010000001.1"/>
</dbReference>
<comment type="caution">
    <text evidence="7">The sequence shown here is derived from an EMBL/GenBank/DDBJ whole genome shotgun (WGS) entry which is preliminary data.</text>
</comment>
<evidence type="ECO:0000313" key="8">
    <source>
        <dbReference type="Proteomes" id="UP000726170"/>
    </source>
</evidence>
<reference evidence="7 8" key="1">
    <citation type="submission" date="2021-06" db="EMBL/GenBank/DDBJ databases">
        <authorList>
            <person name="Sun Q."/>
            <person name="Li D."/>
        </authorList>
    </citation>
    <scope>NUCLEOTIDE SEQUENCE [LARGE SCALE GENOMIC DNA]</scope>
    <source>
        <strain evidence="7 8">MSJ-11</strain>
    </source>
</reference>
<comment type="subcellular location">
    <subcellularLocation>
        <location evidence="1">Cell membrane</location>
    </subcellularLocation>
</comment>
<keyword evidence="4 6" id="KW-1133">Transmembrane helix</keyword>